<gene>
    <name evidence="1" type="ORF">COCNU_01G002400</name>
</gene>
<reference evidence="1" key="2">
    <citation type="submission" date="2019-07" db="EMBL/GenBank/DDBJ databases">
        <authorList>
            <person name="Yang Y."/>
            <person name="Bocs S."/>
            <person name="Baudouin L."/>
        </authorList>
    </citation>
    <scope>NUCLEOTIDE SEQUENCE</scope>
    <source>
        <tissue evidence="1">Spear leaf of Hainan Tall coconut</tissue>
    </source>
</reference>
<dbReference type="GO" id="GO:0009960">
    <property type="term" value="P:endosperm development"/>
    <property type="evidence" value="ECO:0007669"/>
    <property type="project" value="InterPro"/>
</dbReference>
<protein>
    <submittedName>
        <fullName evidence="1">Putative transcription factor bHLH35-like</fullName>
    </submittedName>
</protein>
<dbReference type="PANTHER" id="PTHR46772:SF6">
    <property type="entry name" value="BHLH DOMAIN-CONTAINING PROTEIN"/>
    <property type="match status" value="1"/>
</dbReference>
<sequence>MGTDMDMQATRARIVDETMAYIKGLEEAIITLETEKASREALDRPVVLRTTQSGSSVDVTVSGNMAFFGICVAGSRPRLVTRVLEVFEKHEAEVLSTTVACHNGIATVTVTATVLEEEAVERIKGELMII</sequence>
<proteinExistence type="predicted"/>
<dbReference type="AlphaFoldDB" id="A0A8K0MTP2"/>
<dbReference type="OrthoDB" id="1927122at2759"/>
<dbReference type="InterPro" id="IPR044278">
    <property type="entry name" value="BHLH95-like"/>
</dbReference>
<dbReference type="Proteomes" id="UP000797356">
    <property type="component" value="Chromosome 1"/>
</dbReference>
<name>A0A8K0MTP2_COCNU</name>
<evidence type="ECO:0000313" key="1">
    <source>
        <dbReference type="EMBL" id="KAG1326306.1"/>
    </source>
</evidence>
<dbReference type="GO" id="GO:0003700">
    <property type="term" value="F:DNA-binding transcription factor activity"/>
    <property type="evidence" value="ECO:0007669"/>
    <property type="project" value="InterPro"/>
</dbReference>
<keyword evidence="2" id="KW-1185">Reference proteome</keyword>
<accession>A0A8K0MTP2</accession>
<dbReference type="EMBL" id="CM017872">
    <property type="protein sequence ID" value="KAG1326306.1"/>
    <property type="molecule type" value="Genomic_DNA"/>
</dbReference>
<reference evidence="1" key="1">
    <citation type="journal article" date="2017" name="Gigascience">
        <title>The genome draft of coconut (Cocos nucifera).</title>
        <authorList>
            <person name="Xiao Y."/>
            <person name="Xu P."/>
            <person name="Fan H."/>
            <person name="Baudouin L."/>
            <person name="Xia W."/>
            <person name="Bocs S."/>
            <person name="Xu J."/>
            <person name="Li Q."/>
            <person name="Guo A."/>
            <person name="Zhou L."/>
            <person name="Li J."/>
            <person name="Wu Y."/>
            <person name="Ma Z."/>
            <person name="Armero A."/>
            <person name="Issali A.E."/>
            <person name="Liu N."/>
            <person name="Peng M."/>
            <person name="Yang Y."/>
        </authorList>
    </citation>
    <scope>NUCLEOTIDE SEQUENCE</scope>
    <source>
        <tissue evidence="1">Spear leaf of Hainan Tall coconut</tissue>
    </source>
</reference>
<evidence type="ECO:0000313" key="2">
    <source>
        <dbReference type="Proteomes" id="UP000797356"/>
    </source>
</evidence>
<comment type="caution">
    <text evidence="1">The sequence shown here is derived from an EMBL/GenBank/DDBJ whole genome shotgun (WGS) entry which is preliminary data.</text>
</comment>
<dbReference type="PANTHER" id="PTHR46772">
    <property type="entry name" value="BHLH DOMAIN-CONTAINING PROTEIN"/>
    <property type="match status" value="1"/>
</dbReference>
<organism evidence="1 2">
    <name type="scientific">Cocos nucifera</name>
    <name type="common">Coconut palm</name>
    <dbReference type="NCBI Taxonomy" id="13894"/>
    <lineage>
        <taxon>Eukaryota</taxon>
        <taxon>Viridiplantae</taxon>
        <taxon>Streptophyta</taxon>
        <taxon>Embryophyta</taxon>
        <taxon>Tracheophyta</taxon>
        <taxon>Spermatophyta</taxon>
        <taxon>Magnoliopsida</taxon>
        <taxon>Liliopsida</taxon>
        <taxon>Arecaceae</taxon>
        <taxon>Arecoideae</taxon>
        <taxon>Cocoseae</taxon>
        <taxon>Attaleinae</taxon>
        <taxon>Cocos</taxon>
    </lineage>
</organism>